<dbReference type="OrthoDB" id="26899at2759"/>
<keyword evidence="9" id="KW-0862">Zinc</keyword>
<keyword evidence="5" id="KW-0808">Transferase</keyword>
<dbReference type="AlphaFoldDB" id="R7UYM9"/>
<evidence type="ECO:0000256" key="5">
    <source>
        <dbReference type="ARBA" id="ARBA00022679"/>
    </source>
</evidence>
<evidence type="ECO:0000256" key="9">
    <source>
        <dbReference type="ARBA" id="ARBA00022833"/>
    </source>
</evidence>
<comment type="similarity">
    <text evidence="3">Belongs to the NSE2 family.</text>
</comment>
<comment type="pathway">
    <text evidence="2">Protein modification; protein sumoylation.</text>
</comment>
<keyword evidence="8" id="KW-0833">Ubl conjugation pathway</keyword>
<dbReference type="EMBL" id="AMQN01006530">
    <property type="status" value="NOT_ANNOTATED_CDS"/>
    <property type="molecule type" value="Genomic_DNA"/>
</dbReference>
<dbReference type="EnsemblMetazoa" id="CapteT158041">
    <property type="protein sequence ID" value="CapteP158041"/>
    <property type="gene ID" value="CapteG158041"/>
</dbReference>
<evidence type="ECO:0000256" key="8">
    <source>
        <dbReference type="ARBA" id="ARBA00022786"/>
    </source>
</evidence>
<reference evidence="15 17" key="2">
    <citation type="journal article" date="2013" name="Nature">
        <title>Insights into bilaterian evolution from three spiralian genomes.</title>
        <authorList>
            <person name="Simakov O."/>
            <person name="Marletaz F."/>
            <person name="Cho S.J."/>
            <person name="Edsinger-Gonzales E."/>
            <person name="Havlak P."/>
            <person name="Hellsten U."/>
            <person name="Kuo D.H."/>
            <person name="Larsson T."/>
            <person name="Lv J."/>
            <person name="Arendt D."/>
            <person name="Savage R."/>
            <person name="Osoegawa K."/>
            <person name="de Jong P."/>
            <person name="Grimwood J."/>
            <person name="Chapman J.A."/>
            <person name="Shapiro H."/>
            <person name="Aerts A."/>
            <person name="Otillar R.P."/>
            <person name="Terry A.Y."/>
            <person name="Boore J.L."/>
            <person name="Grigoriev I.V."/>
            <person name="Lindberg D.R."/>
            <person name="Seaver E.C."/>
            <person name="Weisblat D.A."/>
            <person name="Putnam N.H."/>
            <person name="Rokhsar D.S."/>
        </authorList>
    </citation>
    <scope>NUCLEOTIDE SEQUENCE</scope>
    <source>
        <strain evidence="15 17">I ESC-2004</strain>
    </source>
</reference>
<comment type="subcellular location">
    <subcellularLocation>
        <location evidence="1">Nucleus</location>
    </subcellularLocation>
</comment>
<dbReference type="GO" id="GO:0000724">
    <property type="term" value="P:double-strand break repair via homologous recombination"/>
    <property type="evidence" value="ECO:0007669"/>
    <property type="project" value="InterPro"/>
</dbReference>
<keyword evidence="10" id="KW-0539">Nucleus</keyword>
<dbReference type="UniPathway" id="UPA00886"/>
<dbReference type="STRING" id="283909.R7UYM9"/>
<reference evidence="16" key="3">
    <citation type="submission" date="2015-06" db="UniProtKB">
        <authorList>
            <consortium name="EnsemblMetazoa"/>
        </authorList>
    </citation>
    <scope>IDENTIFICATION</scope>
</reference>
<dbReference type="Pfam" id="PF11789">
    <property type="entry name" value="zf-Nse"/>
    <property type="match status" value="1"/>
</dbReference>
<evidence type="ECO:0000313" key="15">
    <source>
        <dbReference type="EMBL" id="ELU09037.1"/>
    </source>
</evidence>
<evidence type="ECO:0000256" key="11">
    <source>
        <dbReference type="ARBA" id="ARBA00031731"/>
    </source>
</evidence>
<keyword evidence="6" id="KW-0479">Metal-binding</keyword>
<dbReference type="SUPFAM" id="SSF57850">
    <property type="entry name" value="RING/U-box"/>
    <property type="match status" value="1"/>
</dbReference>
<name>R7UYM9_CAPTE</name>
<dbReference type="GO" id="GO:0008270">
    <property type="term" value="F:zinc ion binding"/>
    <property type="evidence" value="ECO:0007669"/>
    <property type="project" value="UniProtKB-KW"/>
</dbReference>
<dbReference type="PROSITE" id="PS51044">
    <property type="entry name" value="ZF_SP_RING"/>
    <property type="match status" value="1"/>
</dbReference>
<evidence type="ECO:0000256" key="3">
    <source>
        <dbReference type="ARBA" id="ARBA00008212"/>
    </source>
</evidence>
<protein>
    <recommendedName>
        <fullName evidence="4">E3 SUMO-protein ligase NSE2</fullName>
    </recommendedName>
    <alternativeName>
        <fullName evidence="11">E3 SUMO-protein transferase NSE2</fullName>
    </alternativeName>
    <alternativeName>
        <fullName evidence="12">Non-structural maintenance of chromosomes element 2 homolog</fullName>
    </alternativeName>
</protein>
<evidence type="ECO:0000256" key="1">
    <source>
        <dbReference type="ARBA" id="ARBA00004123"/>
    </source>
</evidence>
<dbReference type="OMA" id="IVCIIES"/>
<dbReference type="InterPro" id="IPR013083">
    <property type="entry name" value="Znf_RING/FYVE/PHD"/>
</dbReference>
<dbReference type="Proteomes" id="UP000014760">
    <property type="component" value="Unassembled WGS sequence"/>
</dbReference>
<evidence type="ECO:0000256" key="10">
    <source>
        <dbReference type="ARBA" id="ARBA00023242"/>
    </source>
</evidence>
<sequence length="193" mass="22141">MSIAQDHGNEEGMLADLRQTMLEFVRIENEMQQFKTAAESVHKKIRDKAITDEYSKHLKDELERLKTRGAKKDLEKHEKFVDFEERLQAATASYEPEQEAEDVQIDGDLIMTQGVQSTKCPYTQQEMEYPVKNKHCGHTYDREGIAALIKHRGNKARCPVGGCPNTKALVVKDLVADTELRAFILRKNSQRHI</sequence>
<dbReference type="Gene3D" id="3.30.40.10">
    <property type="entry name" value="Zinc/RING finger domain, C3HC4 (zinc finger)"/>
    <property type="match status" value="1"/>
</dbReference>
<dbReference type="PANTHER" id="PTHR21330:SF1">
    <property type="entry name" value="E3 SUMO-PROTEIN LIGASE NSE2"/>
    <property type="match status" value="1"/>
</dbReference>
<dbReference type="HOGENOM" id="CLU_106543_1_0_1"/>
<evidence type="ECO:0000313" key="17">
    <source>
        <dbReference type="Proteomes" id="UP000014760"/>
    </source>
</evidence>
<dbReference type="CDD" id="cd16651">
    <property type="entry name" value="SPL-RING_NSE2"/>
    <property type="match status" value="1"/>
</dbReference>
<organism evidence="15">
    <name type="scientific">Capitella teleta</name>
    <name type="common">Polychaete worm</name>
    <dbReference type="NCBI Taxonomy" id="283909"/>
    <lineage>
        <taxon>Eukaryota</taxon>
        <taxon>Metazoa</taxon>
        <taxon>Spiralia</taxon>
        <taxon>Lophotrochozoa</taxon>
        <taxon>Annelida</taxon>
        <taxon>Polychaeta</taxon>
        <taxon>Sedentaria</taxon>
        <taxon>Scolecida</taxon>
        <taxon>Capitellidae</taxon>
        <taxon>Capitella</taxon>
    </lineage>
</organism>
<gene>
    <name evidence="15" type="ORF">CAPTEDRAFT_158041</name>
</gene>
<keyword evidence="17" id="KW-1185">Reference proteome</keyword>
<evidence type="ECO:0000259" key="14">
    <source>
        <dbReference type="PROSITE" id="PS51044"/>
    </source>
</evidence>
<dbReference type="InterPro" id="IPR026846">
    <property type="entry name" value="Nse2(Mms21)"/>
</dbReference>
<dbReference type="FunCoup" id="R7UYM9">
    <property type="interactions" value="1856"/>
</dbReference>
<dbReference type="InterPro" id="IPR004181">
    <property type="entry name" value="Znf_MIZ"/>
</dbReference>
<dbReference type="GO" id="GO:0061665">
    <property type="term" value="F:SUMO ligase activity"/>
    <property type="evidence" value="ECO:0007669"/>
    <property type="project" value="TreeGrafter"/>
</dbReference>
<dbReference type="EMBL" id="KB298595">
    <property type="protein sequence ID" value="ELU09037.1"/>
    <property type="molecule type" value="Genomic_DNA"/>
</dbReference>
<dbReference type="GO" id="GO:0030915">
    <property type="term" value="C:Smc5-Smc6 complex"/>
    <property type="evidence" value="ECO:0007669"/>
    <property type="project" value="InterPro"/>
</dbReference>
<evidence type="ECO:0000256" key="12">
    <source>
        <dbReference type="ARBA" id="ARBA00032533"/>
    </source>
</evidence>
<accession>R7UYM9</accession>
<dbReference type="PANTHER" id="PTHR21330">
    <property type="entry name" value="E3 SUMO-PROTEIN LIGASE NSE2"/>
    <property type="match status" value="1"/>
</dbReference>
<evidence type="ECO:0000256" key="6">
    <source>
        <dbReference type="ARBA" id="ARBA00022723"/>
    </source>
</evidence>
<dbReference type="GO" id="GO:0016925">
    <property type="term" value="P:protein sumoylation"/>
    <property type="evidence" value="ECO:0007669"/>
    <property type="project" value="UniProtKB-UniPathway"/>
</dbReference>
<dbReference type="GO" id="GO:0005634">
    <property type="term" value="C:nucleus"/>
    <property type="evidence" value="ECO:0007669"/>
    <property type="project" value="UniProtKB-SubCell"/>
</dbReference>
<evidence type="ECO:0000256" key="7">
    <source>
        <dbReference type="ARBA" id="ARBA00022771"/>
    </source>
</evidence>
<evidence type="ECO:0000256" key="4">
    <source>
        <dbReference type="ARBA" id="ARBA00020923"/>
    </source>
</evidence>
<evidence type="ECO:0000256" key="13">
    <source>
        <dbReference type="PROSITE-ProRule" id="PRU00452"/>
    </source>
</evidence>
<proteinExistence type="inferred from homology"/>
<evidence type="ECO:0000313" key="16">
    <source>
        <dbReference type="EnsemblMetazoa" id="CapteP158041"/>
    </source>
</evidence>
<keyword evidence="7 13" id="KW-0863">Zinc-finger</keyword>
<feature type="domain" description="SP-RING-type" evidence="14">
    <location>
        <begin position="105"/>
        <end position="189"/>
    </location>
</feature>
<reference evidence="17" key="1">
    <citation type="submission" date="2012-12" db="EMBL/GenBank/DDBJ databases">
        <authorList>
            <person name="Hellsten U."/>
            <person name="Grimwood J."/>
            <person name="Chapman J.A."/>
            <person name="Shapiro H."/>
            <person name="Aerts A."/>
            <person name="Otillar R.P."/>
            <person name="Terry A.Y."/>
            <person name="Boore J.L."/>
            <person name="Simakov O."/>
            <person name="Marletaz F."/>
            <person name="Cho S.-J."/>
            <person name="Edsinger-Gonzales E."/>
            <person name="Havlak P."/>
            <person name="Kuo D.-H."/>
            <person name="Larsson T."/>
            <person name="Lv J."/>
            <person name="Arendt D."/>
            <person name="Savage R."/>
            <person name="Osoegawa K."/>
            <person name="de Jong P."/>
            <person name="Lindberg D.R."/>
            <person name="Seaver E.C."/>
            <person name="Weisblat D.A."/>
            <person name="Putnam N.H."/>
            <person name="Grigoriev I.V."/>
            <person name="Rokhsar D.S."/>
        </authorList>
    </citation>
    <scope>NUCLEOTIDE SEQUENCE</scope>
    <source>
        <strain evidence="17">I ESC-2004</strain>
    </source>
</reference>
<evidence type="ECO:0000256" key="2">
    <source>
        <dbReference type="ARBA" id="ARBA00004718"/>
    </source>
</evidence>